<feature type="domain" description="DUF6440" evidence="1">
    <location>
        <begin position="29"/>
        <end position="74"/>
    </location>
</feature>
<protein>
    <recommendedName>
        <fullName evidence="1">DUF6440 domain-containing protein</fullName>
    </recommendedName>
</protein>
<keyword evidence="3" id="KW-1185">Reference proteome</keyword>
<dbReference type="Proteomes" id="UP000515915">
    <property type="component" value="Segment"/>
</dbReference>
<proteinExistence type="predicted"/>
<evidence type="ECO:0000313" key="3">
    <source>
        <dbReference type="Proteomes" id="UP000515915"/>
    </source>
</evidence>
<dbReference type="PROSITE" id="PS51257">
    <property type="entry name" value="PROKAR_LIPOPROTEIN"/>
    <property type="match status" value="1"/>
</dbReference>
<sequence>MRKTIVVLAVVLVLIGCSSGTKTGASLGRLENIGKDGNIILFKDNKTGCQYMRVSAGYGQVIEPVLNREGKPYCE</sequence>
<dbReference type="EMBL" id="MT700412">
    <property type="protein sequence ID" value="QNI20411.1"/>
    <property type="molecule type" value="Genomic_DNA"/>
</dbReference>
<evidence type="ECO:0000259" key="1">
    <source>
        <dbReference type="Pfam" id="PF20037"/>
    </source>
</evidence>
<dbReference type="Pfam" id="PF20037">
    <property type="entry name" value="DUF6440"/>
    <property type="match status" value="1"/>
</dbReference>
<organism evidence="2 3">
    <name type="scientific">Bacillus phage 1_ICo-2020</name>
    <dbReference type="NCBI Taxonomy" id="2759272"/>
    <lineage>
        <taxon>Viruses</taxon>
        <taxon>Duplodnaviria</taxon>
        <taxon>Heunggongvirae</taxon>
        <taxon>Uroviricota</taxon>
        <taxon>Caudoviricetes</taxon>
        <taxon>Ehrlichviridae</taxon>
        <taxon>Suttonboningtonvirus</taxon>
        <taxon>Suttonboningtonvirus sv1ICo2020</taxon>
    </lineage>
</organism>
<accession>A0A7G8AKG6</accession>
<evidence type="ECO:0000313" key="2">
    <source>
        <dbReference type="EMBL" id="QNI20411.1"/>
    </source>
</evidence>
<name>A0A7G8AKG6_9CAUD</name>
<reference evidence="2 3" key="1">
    <citation type="submission" date="2020-06" db="EMBL/GenBank/DDBJ databases">
        <authorList>
            <person name="Connerton I.F."/>
        </authorList>
    </citation>
    <scope>NUCLEOTIDE SEQUENCE [LARGE SCALE GENOMIC DNA]</scope>
</reference>
<dbReference type="InterPro" id="IPR045515">
    <property type="entry name" value="DUF6440"/>
</dbReference>